<dbReference type="EMBL" id="JANPWB010000003">
    <property type="protein sequence ID" value="KAJ1199411.1"/>
    <property type="molecule type" value="Genomic_DNA"/>
</dbReference>
<gene>
    <name evidence="1" type="ORF">NDU88_003247</name>
</gene>
<name>A0AAV7VEY2_PLEWA</name>
<accession>A0AAV7VEY2</accession>
<organism evidence="1 2">
    <name type="scientific">Pleurodeles waltl</name>
    <name type="common">Iberian ribbed newt</name>
    <dbReference type="NCBI Taxonomy" id="8319"/>
    <lineage>
        <taxon>Eukaryota</taxon>
        <taxon>Metazoa</taxon>
        <taxon>Chordata</taxon>
        <taxon>Craniata</taxon>
        <taxon>Vertebrata</taxon>
        <taxon>Euteleostomi</taxon>
        <taxon>Amphibia</taxon>
        <taxon>Batrachia</taxon>
        <taxon>Caudata</taxon>
        <taxon>Salamandroidea</taxon>
        <taxon>Salamandridae</taxon>
        <taxon>Pleurodelinae</taxon>
        <taxon>Pleurodeles</taxon>
    </lineage>
</organism>
<protein>
    <submittedName>
        <fullName evidence="1">Uncharacterized protein</fullName>
    </submittedName>
</protein>
<evidence type="ECO:0000313" key="1">
    <source>
        <dbReference type="EMBL" id="KAJ1199411.1"/>
    </source>
</evidence>
<dbReference type="AlphaFoldDB" id="A0AAV7VEY2"/>
<keyword evidence="2" id="KW-1185">Reference proteome</keyword>
<comment type="caution">
    <text evidence="1">The sequence shown here is derived from an EMBL/GenBank/DDBJ whole genome shotgun (WGS) entry which is preliminary data.</text>
</comment>
<reference evidence="1" key="1">
    <citation type="journal article" date="2022" name="bioRxiv">
        <title>Sequencing and chromosome-scale assembly of the giantPleurodeles waltlgenome.</title>
        <authorList>
            <person name="Brown T."/>
            <person name="Elewa A."/>
            <person name="Iarovenko S."/>
            <person name="Subramanian E."/>
            <person name="Araus A.J."/>
            <person name="Petzold A."/>
            <person name="Susuki M."/>
            <person name="Suzuki K.-i.T."/>
            <person name="Hayashi T."/>
            <person name="Toyoda A."/>
            <person name="Oliveira C."/>
            <person name="Osipova E."/>
            <person name="Leigh N.D."/>
            <person name="Simon A."/>
            <person name="Yun M.H."/>
        </authorList>
    </citation>
    <scope>NUCLEOTIDE SEQUENCE</scope>
    <source>
        <strain evidence="1">20211129_DDA</strain>
        <tissue evidence="1">Liver</tissue>
    </source>
</reference>
<evidence type="ECO:0000313" key="2">
    <source>
        <dbReference type="Proteomes" id="UP001066276"/>
    </source>
</evidence>
<proteinExistence type="predicted"/>
<sequence>MLWNIPGRLLSTLLSTGPAALGHLRLTDATDVLPSCLARTGNKPESIGLIDAATPLLFTCDPPVSPLVGYCNCSNKLKDVLSAATLSTNPCVGIRKVVLKYFDEGY</sequence>
<dbReference type="Proteomes" id="UP001066276">
    <property type="component" value="Chromosome 2_1"/>
</dbReference>